<evidence type="ECO:0000313" key="2">
    <source>
        <dbReference type="Proteomes" id="UP001239111"/>
    </source>
</evidence>
<name>A0ACC2P9G4_9HYME</name>
<sequence>MDFIHRLMAEDDSSLLPEFDITDEVDGLEMNIYSDKSLSKSTEFRERGDDLFNQCKSEESINRMILSLYSKSIAYAPADSEELALAYSNRSLLWLRLQQHDFCNFDIDKALKITESKDLKEKLVIHKKVCLKSKKSCKPRKHVLSDVPKLLPSSNIPCGADCISVECNEEYGRHFVATRDIEAGEIILNEQTSYASVDLHNLYLVCSHCLAYAWTGIPCDSCVFTIYCSESCKREAWSEYHDVLCPMLPFLICKPYRNVACAFLNVLRMLIVIIRKEGLETVISEAKRIDGKIDENKLLPCGVSDCTKFSSVYSLKSEFDEECFEKDLFELGLNRQTTILMKLLNKSPILMDHQKQQFSKKVILSSLRVVLRKLFVIYSSNNFKFEDVQQAHKNLSVLTDISGKGNILGACSSLINHSCDPNICRIFIPGPKIIMFTVRPVKKGEQLLISYGANATEVTELRQQQLRETFSFWCNCKPCVEDWPELDTLVSKIENYRGFT</sequence>
<evidence type="ECO:0000313" key="1">
    <source>
        <dbReference type="EMBL" id="KAJ8679927.1"/>
    </source>
</evidence>
<dbReference type="Proteomes" id="UP001239111">
    <property type="component" value="Chromosome 2"/>
</dbReference>
<proteinExistence type="predicted"/>
<keyword evidence="2" id="KW-1185">Reference proteome</keyword>
<organism evidence="1 2">
    <name type="scientific">Eretmocerus hayati</name>
    <dbReference type="NCBI Taxonomy" id="131215"/>
    <lineage>
        <taxon>Eukaryota</taxon>
        <taxon>Metazoa</taxon>
        <taxon>Ecdysozoa</taxon>
        <taxon>Arthropoda</taxon>
        <taxon>Hexapoda</taxon>
        <taxon>Insecta</taxon>
        <taxon>Pterygota</taxon>
        <taxon>Neoptera</taxon>
        <taxon>Endopterygota</taxon>
        <taxon>Hymenoptera</taxon>
        <taxon>Apocrita</taxon>
        <taxon>Proctotrupomorpha</taxon>
        <taxon>Chalcidoidea</taxon>
        <taxon>Aphelinidae</taxon>
        <taxon>Aphelininae</taxon>
        <taxon>Eretmocerus</taxon>
    </lineage>
</organism>
<reference evidence="1" key="1">
    <citation type="submission" date="2023-04" db="EMBL/GenBank/DDBJ databases">
        <title>A chromosome-level genome assembly of the parasitoid wasp Eretmocerus hayati.</title>
        <authorList>
            <person name="Zhong Y."/>
            <person name="Liu S."/>
            <person name="Liu Y."/>
        </authorList>
    </citation>
    <scope>NUCLEOTIDE SEQUENCE</scope>
    <source>
        <strain evidence="1">ZJU_SS_LIU_2023</strain>
    </source>
</reference>
<dbReference type="EMBL" id="CM056742">
    <property type="protein sequence ID" value="KAJ8679927.1"/>
    <property type="molecule type" value="Genomic_DNA"/>
</dbReference>
<comment type="caution">
    <text evidence="1">The sequence shown here is derived from an EMBL/GenBank/DDBJ whole genome shotgun (WGS) entry which is preliminary data.</text>
</comment>
<protein>
    <submittedName>
        <fullName evidence="1">Uncharacterized protein</fullName>
    </submittedName>
</protein>
<gene>
    <name evidence="1" type="ORF">QAD02_015714</name>
</gene>
<accession>A0ACC2P9G4</accession>